<dbReference type="STRING" id="1628148.BI198_09950"/>
<name>A0A1E7Q6U1_9GAMM</name>
<dbReference type="Gene3D" id="3.30.1380.10">
    <property type="match status" value="1"/>
</dbReference>
<dbReference type="PANTHER" id="PTHR34385">
    <property type="entry name" value="D-ALANYL-D-ALANINE CARBOXYPEPTIDASE"/>
    <property type="match status" value="1"/>
</dbReference>
<sequence>MEEASEPLSLVACLTGLSEQHLLLRLDGFKLQPQASENFDAMAAAASADGISLAIVSAFRSYQRQAQIWQAKLSGKRAVYDLHNNVVDLQTLQAKARLDAVLLYSALPGASRHHWGTDIDLYDANAVADDYQPQLAPTEYQMGGPFYPMVQWLKQHGTAFGFFMPYQRYQQGVAAEPWHISYAPVADNYQQQLSCQLLANCIEQHPIAEQKLVLTYLPELYQQYVQNICR</sequence>
<organism evidence="2 3">
    <name type="scientific">Rheinheimera salexigens</name>
    <dbReference type="NCBI Taxonomy" id="1628148"/>
    <lineage>
        <taxon>Bacteria</taxon>
        <taxon>Pseudomonadati</taxon>
        <taxon>Pseudomonadota</taxon>
        <taxon>Gammaproteobacteria</taxon>
        <taxon>Chromatiales</taxon>
        <taxon>Chromatiaceae</taxon>
        <taxon>Rheinheimera</taxon>
    </lineage>
</organism>
<accession>A0A1E7Q6U1</accession>
<comment type="caution">
    <text evidence="2">The sequence shown here is derived from an EMBL/GenBank/DDBJ whole genome shotgun (WGS) entry which is preliminary data.</text>
</comment>
<dbReference type="AlphaFoldDB" id="A0A1E7Q6U1"/>
<proteinExistence type="predicted"/>
<dbReference type="GO" id="GO:0006508">
    <property type="term" value="P:proteolysis"/>
    <property type="evidence" value="ECO:0007669"/>
    <property type="project" value="InterPro"/>
</dbReference>
<dbReference type="PANTHER" id="PTHR34385:SF1">
    <property type="entry name" value="PEPTIDOGLYCAN L-ALANYL-D-GLUTAMATE ENDOPEPTIDASE CWLK"/>
    <property type="match status" value="1"/>
</dbReference>
<dbReference type="SUPFAM" id="SSF55166">
    <property type="entry name" value="Hedgehog/DD-peptidase"/>
    <property type="match status" value="1"/>
</dbReference>
<reference evidence="3" key="1">
    <citation type="submission" date="2016-09" db="EMBL/GenBank/DDBJ databases">
        <authorList>
            <person name="Wan X."/>
            <person name="Hou S."/>
        </authorList>
    </citation>
    <scope>NUCLEOTIDE SEQUENCE [LARGE SCALE GENOMIC DNA]</scope>
    <source>
        <strain evidence="3">KH87</strain>
    </source>
</reference>
<protein>
    <submittedName>
        <fullName evidence="2">D-alanyl-D-alanine carboxypeptidase</fullName>
    </submittedName>
</protein>
<dbReference type="InterPro" id="IPR052179">
    <property type="entry name" value="DD-CPase-like"/>
</dbReference>
<dbReference type="CDD" id="cd14847">
    <property type="entry name" value="DD-carboxypeptidase_like"/>
    <property type="match status" value="1"/>
</dbReference>
<gene>
    <name evidence="2" type="ORF">BI198_09950</name>
</gene>
<keyword evidence="2" id="KW-0378">Hydrolase</keyword>
<dbReference type="InterPro" id="IPR003709">
    <property type="entry name" value="VanY-like_core_dom"/>
</dbReference>
<keyword evidence="2" id="KW-0645">Protease</keyword>
<evidence type="ECO:0000313" key="2">
    <source>
        <dbReference type="EMBL" id="OEY69847.1"/>
    </source>
</evidence>
<keyword evidence="3" id="KW-1185">Reference proteome</keyword>
<dbReference type="OrthoDB" id="9792074at2"/>
<dbReference type="EMBL" id="MKEK01000001">
    <property type="protein sequence ID" value="OEY69847.1"/>
    <property type="molecule type" value="Genomic_DNA"/>
</dbReference>
<feature type="domain" description="D-alanyl-D-alanine carboxypeptidase-like core" evidence="1">
    <location>
        <begin position="30"/>
        <end position="184"/>
    </location>
</feature>
<evidence type="ECO:0000313" key="3">
    <source>
        <dbReference type="Proteomes" id="UP000242258"/>
    </source>
</evidence>
<dbReference type="Proteomes" id="UP000242258">
    <property type="component" value="Unassembled WGS sequence"/>
</dbReference>
<dbReference type="InterPro" id="IPR009045">
    <property type="entry name" value="Zn_M74/Hedgehog-like"/>
</dbReference>
<dbReference type="Pfam" id="PF02557">
    <property type="entry name" value="VanY"/>
    <property type="match status" value="1"/>
</dbReference>
<dbReference type="RefSeq" id="WP_070049416.1">
    <property type="nucleotide sequence ID" value="NZ_CBCSDO010000007.1"/>
</dbReference>
<evidence type="ECO:0000259" key="1">
    <source>
        <dbReference type="Pfam" id="PF02557"/>
    </source>
</evidence>
<keyword evidence="2" id="KW-0121">Carboxypeptidase</keyword>
<dbReference type="GO" id="GO:0004180">
    <property type="term" value="F:carboxypeptidase activity"/>
    <property type="evidence" value="ECO:0007669"/>
    <property type="project" value="UniProtKB-KW"/>
</dbReference>